<dbReference type="CDD" id="cd01786">
    <property type="entry name" value="RA_STE50"/>
    <property type="match status" value="1"/>
</dbReference>
<dbReference type="InterPro" id="IPR013761">
    <property type="entry name" value="SAM/pointed_sf"/>
</dbReference>
<feature type="compositionally biased region" description="Polar residues" evidence="4">
    <location>
        <begin position="192"/>
        <end position="226"/>
    </location>
</feature>
<dbReference type="PANTHER" id="PTHR46037">
    <property type="entry name" value="PROTEIN ENHANCER OF SEVENLESS 2B"/>
    <property type="match status" value="1"/>
</dbReference>
<evidence type="ECO:0000256" key="3">
    <source>
        <dbReference type="PROSITE-ProRule" id="PRU00192"/>
    </source>
</evidence>
<protein>
    <submittedName>
        <fullName evidence="8">Adaptor for signal transduction</fullName>
    </submittedName>
</protein>
<dbReference type="Pfam" id="PF07647">
    <property type="entry name" value="SAM_2"/>
    <property type="match status" value="1"/>
</dbReference>
<dbReference type="InterPro" id="IPR000159">
    <property type="entry name" value="RA_dom"/>
</dbReference>
<evidence type="ECO:0000256" key="4">
    <source>
        <dbReference type="SAM" id="MobiDB-lite"/>
    </source>
</evidence>
<gene>
    <name evidence="8" type="primary">STE50</name>
    <name evidence="8" type="ORF">HK099_003153</name>
</gene>
<dbReference type="Pfam" id="PF00788">
    <property type="entry name" value="RA"/>
    <property type="match status" value="1"/>
</dbReference>
<dbReference type="InterPro" id="IPR001452">
    <property type="entry name" value="SH3_domain"/>
</dbReference>
<evidence type="ECO:0000313" key="9">
    <source>
        <dbReference type="Proteomes" id="UP001211065"/>
    </source>
</evidence>
<evidence type="ECO:0000256" key="2">
    <source>
        <dbReference type="ARBA" id="ARBA00022999"/>
    </source>
</evidence>
<dbReference type="SMART" id="SM00314">
    <property type="entry name" value="RA"/>
    <property type="match status" value="1"/>
</dbReference>
<dbReference type="SMART" id="SM00454">
    <property type="entry name" value="SAM"/>
    <property type="match status" value="1"/>
</dbReference>
<dbReference type="InterPro" id="IPR036028">
    <property type="entry name" value="SH3-like_dom_sf"/>
</dbReference>
<feature type="domain" description="SH3" evidence="5">
    <location>
        <begin position="471"/>
        <end position="529"/>
    </location>
</feature>
<feature type="compositionally biased region" description="Low complexity" evidence="4">
    <location>
        <begin position="166"/>
        <end position="191"/>
    </location>
</feature>
<keyword evidence="1 3" id="KW-0728">SH3 domain</keyword>
<dbReference type="SUPFAM" id="SSF47769">
    <property type="entry name" value="SAM/Pointed domain"/>
    <property type="match status" value="1"/>
</dbReference>
<keyword evidence="9" id="KW-1185">Reference proteome</keyword>
<feature type="region of interest" description="Disordered" evidence="4">
    <location>
        <begin position="157"/>
        <end position="226"/>
    </location>
</feature>
<dbReference type="SUPFAM" id="SSF54236">
    <property type="entry name" value="Ubiquitin-like"/>
    <property type="match status" value="1"/>
</dbReference>
<reference evidence="8" key="1">
    <citation type="submission" date="2020-05" db="EMBL/GenBank/DDBJ databases">
        <title>Phylogenomic resolution of chytrid fungi.</title>
        <authorList>
            <person name="Stajich J.E."/>
            <person name="Amses K."/>
            <person name="Simmons R."/>
            <person name="Seto K."/>
            <person name="Myers J."/>
            <person name="Bonds A."/>
            <person name="Quandt C.A."/>
            <person name="Barry K."/>
            <person name="Liu P."/>
            <person name="Grigoriev I."/>
            <person name="Longcore J.E."/>
            <person name="James T.Y."/>
        </authorList>
    </citation>
    <scope>NUCLEOTIDE SEQUENCE</scope>
    <source>
        <strain evidence="8">JEL0476</strain>
    </source>
</reference>
<dbReference type="SUPFAM" id="SSF50044">
    <property type="entry name" value="SH3-domain"/>
    <property type="match status" value="2"/>
</dbReference>
<sequence length="545" mass="60799">MDQWSKHQVAEWISSLGFDFFTEQILENDISGQVLLHANHDLLKELQITSVGQRISILKAIYNLKITQGLPVDFDDYIPETATLEQAPREGWSLNKRKSRLPAEDYVRLENMVKDRDQAITILTREVNRLNTDLSNLKNELAPVWTLVKEYKTFQQKSEQKKKASSSKSSKFSNSSSSPSPPASVINASSSKSPSKTLANQIPSSPSAKRTTSIKPATISSNRALNNQSKMSPIDYVDSPATSVNPLSDNVGAIRIYGDKLLNRENESYKSFRVSMEDTCSTILPTVLKKYKIEADFHNYALFIQHKGQEECLSLNEKPLQYFNSLKDSDGDTVFVLKHIKQVHPTLRNEATAVTNSLPKKLDYSASDSSSRSNLQVSNNGNASRSSSIKTALGSNSTLASGRGGTTSTIVAIYEYKANREDELDVAIGDKFNIINREVGWCFVEKSNGSKGWVPTGCLHESDERDGTGSQNPLKGVGLEDYNKISHNELSIKRGDVLIIHKKFQHWFLAECGTERGWVPSCYVSIESETENELTTFVEEDSEFN</sequence>
<feature type="compositionally biased region" description="Polar residues" evidence="4">
    <location>
        <begin position="374"/>
        <end position="402"/>
    </location>
</feature>
<dbReference type="CDD" id="cd00174">
    <property type="entry name" value="SH3"/>
    <property type="match status" value="1"/>
</dbReference>
<dbReference type="InterPro" id="IPR001660">
    <property type="entry name" value="SAM"/>
</dbReference>
<comment type="caution">
    <text evidence="8">The sequence shown here is derived from an EMBL/GenBank/DDBJ whole genome shotgun (WGS) entry which is preliminary data.</text>
</comment>
<feature type="domain" description="SH3" evidence="5">
    <location>
        <begin position="405"/>
        <end position="464"/>
    </location>
</feature>
<evidence type="ECO:0000256" key="1">
    <source>
        <dbReference type="ARBA" id="ARBA00022443"/>
    </source>
</evidence>
<name>A0AAD5U4V4_9FUNG</name>
<organism evidence="8 9">
    <name type="scientific">Clydaea vesicula</name>
    <dbReference type="NCBI Taxonomy" id="447962"/>
    <lineage>
        <taxon>Eukaryota</taxon>
        <taxon>Fungi</taxon>
        <taxon>Fungi incertae sedis</taxon>
        <taxon>Chytridiomycota</taxon>
        <taxon>Chytridiomycota incertae sedis</taxon>
        <taxon>Chytridiomycetes</taxon>
        <taxon>Lobulomycetales</taxon>
        <taxon>Lobulomycetaceae</taxon>
        <taxon>Clydaea</taxon>
    </lineage>
</organism>
<dbReference type="PRINTS" id="PR00452">
    <property type="entry name" value="SH3DOMAIN"/>
</dbReference>
<evidence type="ECO:0000259" key="5">
    <source>
        <dbReference type="PROSITE" id="PS50002"/>
    </source>
</evidence>
<dbReference type="Gene3D" id="3.10.20.90">
    <property type="entry name" value="Phosphatidylinositol 3-kinase Catalytic Subunit, Chain A, domain 1"/>
    <property type="match status" value="1"/>
</dbReference>
<evidence type="ECO:0000259" key="7">
    <source>
        <dbReference type="PROSITE" id="PS50200"/>
    </source>
</evidence>
<dbReference type="PROSITE" id="PS50200">
    <property type="entry name" value="RA"/>
    <property type="match status" value="1"/>
</dbReference>
<accession>A0AAD5U4V4</accession>
<dbReference type="InterPro" id="IPR029071">
    <property type="entry name" value="Ubiquitin-like_domsf"/>
</dbReference>
<proteinExistence type="predicted"/>
<keyword evidence="2" id="KW-0727">SH2 domain</keyword>
<dbReference type="PROSITE" id="PS50002">
    <property type="entry name" value="SH3"/>
    <property type="match status" value="2"/>
</dbReference>
<evidence type="ECO:0000313" key="8">
    <source>
        <dbReference type="EMBL" id="KAJ3221763.1"/>
    </source>
</evidence>
<dbReference type="Pfam" id="PF00018">
    <property type="entry name" value="SH3_1"/>
    <property type="match status" value="2"/>
</dbReference>
<evidence type="ECO:0000259" key="6">
    <source>
        <dbReference type="PROSITE" id="PS50105"/>
    </source>
</evidence>
<feature type="region of interest" description="Disordered" evidence="4">
    <location>
        <begin position="363"/>
        <end position="402"/>
    </location>
</feature>
<dbReference type="PROSITE" id="PS50105">
    <property type="entry name" value="SAM_DOMAIN"/>
    <property type="match status" value="1"/>
</dbReference>
<dbReference type="EMBL" id="JADGJW010000210">
    <property type="protein sequence ID" value="KAJ3221763.1"/>
    <property type="molecule type" value="Genomic_DNA"/>
</dbReference>
<dbReference type="Gene3D" id="2.30.30.40">
    <property type="entry name" value="SH3 Domains"/>
    <property type="match status" value="2"/>
</dbReference>
<dbReference type="Proteomes" id="UP001211065">
    <property type="component" value="Unassembled WGS sequence"/>
</dbReference>
<feature type="domain" description="Ras-associating" evidence="7">
    <location>
        <begin position="250"/>
        <end position="342"/>
    </location>
</feature>
<dbReference type="SMART" id="SM00326">
    <property type="entry name" value="SH3"/>
    <property type="match status" value="2"/>
</dbReference>
<dbReference type="GO" id="GO:0007165">
    <property type="term" value="P:signal transduction"/>
    <property type="evidence" value="ECO:0007669"/>
    <property type="project" value="InterPro"/>
</dbReference>
<dbReference type="InterPro" id="IPR043539">
    <property type="entry name" value="Grb2-like"/>
</dbReference>
<dbReference type="Gene3D" id="1.10.150.50">
    <property type="entry name" value="Transcription Factor, Ets-1"/>
    <property type="match status" value="1"/>
</dbReference>
<feature type="domain" description="SAM" evidence="6">
    <location>
        <begin position="4"/>
        <end position="67"/>
    </location>
</feature>
<dbReference type="AlphaFoldDB" id="A0AAD5U4V4"/>